<evidence type="ECO:0000256" key="1">
    <source>
        <dbReference type="ARBA" id="ARBA00005947"/>
    </source>
</evidence>
<dbReference type="InterPro" id="IPR023696">
    <property type="entry name" value="Ureohydrolase_dom_sf"/>
</dbReference>
<dbReference type="GO" id="GO:0040029">
    <property type="term" value="P:epigenetic regulation of gene expression"/>
    <property type="evidence" value="ECO:0007669"/>
    <property type="project" value="TreeGrafter"/>
</dbReference>
<dbReference type="EMBL" id="LCJW01000029">
    <property type="protein sequence ID" value="KKT85514.1"/>
    <property type="molecule type" value="Genomic_DNA"/>
</dbReference>
<dbReference type="Proteomes" id="UP000034797">
    <property type="component" value="Unassembled WGS sequence"/>
</dbReference>
<dbReference type="Gene3D" id="3.40.800.20">
    <property type="entry name" value="Histone deacetylase domain"/>
    <property type="match status" value="1"/>
</dbReference>
<comment type="caution">
    <text evidence="3">The sequence shown here is derived from an EMBL/GenBank/DDBJ whole genome shotgun (WGS) entry which is preliminary data.</text>
</comment>
<accession>A0A0G1NMS5</accession>
<dbReference type="GO" id="GO:0004407">
    <property type="term" value="F:histone deacetylase activity"/>
    <property type="evidence" value="ECO:0007669"/>
    <property type="project" value="TreeGrafter"/>
</dbReference>
<dbReference type="PRINTS" id="PR01270">
    <property type="entry name" value="HDASUPER"/>
</dbReference>
<sequence>MIKMNIFAAANTKNVFHKGKGGNLYQLDTISNQINLESKMTEFGWNINYISSEGKEKESCEMVNLVHRNNYLDIFRQEKSQTTYLSNGLMLQPSLYPTALEHALIAKRMVDSALKNGSAFSTVGGGHHCEFGMPFGFGLVNTLAISAVYATTLKQRVVILDLDTHYSNGCNDLLHNREDILMTSLWNQSIPAWKYCDSKDNLFHVKVTSSNDYFVELKKLMDKIEDFKPSLFIYHLGFDVLDSDRMGGVHGMNKAKLLLREKLVRKFIDKLQTPYLVYRGGGYVDYRDGELETSARKAGLLEIQMSAIKVYI</sequence>
<dbReference type="InterPro" id="IPR000286">
    <property type="entry name" value="HDACs"/>
</dbReference>
<dbReference type="PANTHER" id="PTHR10625">
    <property type="entry name" value="HISTONE DEACETYLASE HDAC1-RELATED"/>
    <property type="match status" value="1"/>
</dbReference>
<name>A0A0G1NMS5_9BACT</name>
<dbReference type="Pfam" id="PF00850">
    <property type="entry name" value="Hist_deacetyl"/>
    <property type="match status" value="1"/>
</dbReference>
<dbReference type="InterPro" id="IPR023801">
    <property type="entry name" value="His_deacetylse_dom"/>
</dbReference>
<evidence type="ECO:0000313" key="3">
    <source>
        <dbReference type="EMBL" id="KKT85514.1"/>
    </source>
</evidence>
<comment type="similarity">
    <text evidence="1">Belongs to the histone deacetylase family.</text>
</comment>
<feature type="domain" description="Histone deacetylase" evidence="2">
    <location>
        <begin position="60"/>
        <end position="286"/>
    </location>
</feature>
<dbReference type="SUPFAM" id="SSF52768">
    <property type="entry name" value="Arginase/deacetylase"/>
    <property type="match status" value="1"/>
</dbReference>
<reference evidence="3 4" key="1">
    <citation type="journal article" date="2015" name="Nature">
        <title>rRNA introns, odd ribosomes, and small enigmatic genomes across a large radiation of phyla.</title>
        <authorList>
            <person name="Brown C.T."/>
            <person name="Hug L.A."/>
            <person name="Thomas B.C."/>
            <person name="Sharon I."/>
            <person name="Castelle C.J."/>
            <person name="Singh A."/>
            <person name="Wilkins M.J."/>
            <person name="Williams K.H."/>
            <person name="Banfield J.F."/>
        </authorList>
    </citation>
    <scope>NUCLEOTIDE SEQUENCE [LARGE SCALE GENOMIC DNA]</scope>
</reference>
<proteinExistence type="inferred from homology"/>
<protein>
    <recommendedName>
        <fullName evidence="2">Histone deacetylase domain-containing protein</fullName>
    </recommendedName>
</protein>
<evidence type="ECO:0000259" key="2">
    <source>
        <dbReference type="Pfam" id="PF00850"/>
    </source>
</evidence>
<gene>
    <name evidence="3" type="ORF">UW84_C0029G0020</name>
</gene>
<organism evidence="3 4">
    <name type="scientific">Candidatus Collierbacteria bacterium GW2011_GWA2_44_99</name>
    <dbReference type="NCBI Taxonomy" id="1618380"/>
    <lineage>
        <taxon>Bacteria</taxon>
        <taxon>Candidatus Collieribacteriota</taxon>
    </lineage>
</organism>
<dbReference type="AlphaFoldDB" id="A0A0G1NMS5"/>
<evidence type="ECO:0000313" key="4">
    <source>
        <dbReference type="Proteomes" id="UP000034797"/>
    </source>
</evidence>
<dbReference type="InterPro" id="IPR037138">
    <property type="entry name" value="His_deacetylse_dom_sf"/>
</dbReference>